<dbReference type="NCBIfam" id="TIGR01245">
    <property type="entry name" value="trpD"/>
    <property type="match status" value="1"/>
</dbReference>
<keyword evidence="4" id="KW-0057">Aromatic amino acid biosynthesis</keyword>
<comment type="similarity">
    <text evidence="4">Belongs to the anthranilate phosphoribosyltransferase family.</text>
</comment>
<gene>
    <name evidence="4 7" type="primary">trpD</name>
    <name evidence="7" type="ORF">LZ519_11060</name>
</gene>
<feature type="domain" description="Glycosyl transferase family 3" evidence="5">
    <location>
        <begin position="90"/>
        <end position="338"/>
    </location>
</feature>
<feature type="binding site" evidence="4">
    <location>
        <position position="181"/>
    </location>
    <ligand>
        <name>anthranilate</name>
        <dbReference type="ChEBI" id="CHEBI:16567"/>
        <label>2</label>
    </ligand>
</feature>
<dbReference type="PANTHER" id="PTHR43285:SF2">
    <property type="entry name" value="ANTHRANILATE PHOSPHORIBOSYLTRANSFERASE"/>
    <property type="match status" value="1"/>
</dbReference>
<proteinExistence type="inferred from homology"/>
<keyword evidence="1 4" id="KW-0328">Glycosyltransferase</keyword>
<evidence type="ECO:0000259" key="5">
    <source>
        <dbReference type="Pfam" id="PF00591"/>
    </source>
</evidence>
<dbReference type="Pfam" id="PF02885">
    <property type="entry name" value="Glycos_trans_3N"/>
    <property type="match status" value="1"/>
</dbReference>
<feature type="binding site" evidence="4">
    <location>
        <begin position="98"/>
        <end position="99"/>
    </location>
    <ligand>
        <name>5-phospho-alpha-D-ribose 1-diphosphate</name>
        <dbReference type="ChEBI" id="CHEBI:58017"/>
    </ligand>
</feature>
<reference evidence="7" key="1">
    <citation type="submission" date="2022-05" db="EMBL/GenBank/DDBJ databases">
        <authorList>
            <person name="Jo J.-H."/>
            <person name="Im W.-T."/>
        </authorList>
    </citation>
    <scope>NUCLEOTIDE SEQUENCE</scope>
    <source>
        <strain evidence="7">RG327</strain>
    </source>
</reference>
<keyword evidence="3 4" id="KW-0822">Tryptophan biosynthesis</keyword>
<dbReference type="Gene3D" id="1.20.970.10">
    <property type="entry name" value="Transferase, Pyrimidine Nucleoside Phosphorylase, Chain C"/>
    <property type="match status" value="1"/>
</dbReference>
<dbReference type="Proteomes" id="UP001165343">
    <property type="component" value="Unassembled WGS sequence"/>
</dbReference>
<evidence type="ECO:0000313" key="8">
    <source>
        <dbReference type="Proteomes" id="UP001165343"/>
    </source>
</evidence>
<dbReference type="PANTHER" id="PTHR43285">
    <property type="entry name" value="ANTHRANILATE PHOSPHORIBOSYLTRANSFERASE"/>
    <property type="match status" value="1"/>
</dbReference>
<feature type="binding site" evidence="4">
    <location>
        <position position="95"/>
    </location>
    <ligand>
        <name>anthranilate</name>
        <dbReference type="ChEBI" id="CHEBI:16567"/>
        <label>1</label>
    </ligand>
</feature>
<dbReference type="GO" id="GO:0004048">
    <property type="term" value="F:anthranilate phosphoribosyltransferase activity"/>
    <property type="evidence" value="ECO:0007669"/>
    <property type="project" value="UniProtKB-EC"/>
</dbReference>
<dbReference type="SUPFAM" id="SSF52418">
    <property type="entry name" value="Nucleoside phosphorylase/phosphoribosyltransferase catalytic domain"/>
    <property type="match status" value="1"/>
</dbReference>
<comment type="function">
    <text evidence="4">Catalyzes the transfer of the phosphoribosyl group of 5-phosphorylribose-1-pyrophosphate (PRPP) to anthranilate to yield N-(5'-phosphoribosyl)-anthranilate (PRA).</text>
</comment>
<evidence type="ECO:0000256" key="2">
    <source>
        <dbReference type="ARBA" id="ARBA00022679"/>
    </source>
</evidence>
<accession>A0ABT0RHW7</accession>
<dbReference type="InterPro" id="IPR000312">
    <property type="entry name" value="Glycosyl_Trfase_fam3"/>
</dbReference>
<dbReference type="InterPro" id="IPR017459">
    <property type="entry name" value="Glycosyl_Trfase_fam3_N_dom"/>
</dbReference>
<protein>
    <recommendedName>
        <fullName evidence="4">Anthranilate phosphoribosyltransferase</fullName>
        <ecNumber evidence="4">2.4.2.18</ecNumber>
    </recommendedName>
</protein>
<dbReference type="Gene3D" id="3.40.1030.10">
    <property type="entry name" value="Nucleoside phosphorylase/phosphoribosyltransferase catalytic domain"/>
    <property type="match status" value="1"/>
</dbReference>
<keyword evidence="4" id="KW-0028">Amino-acid biosynthesis</keyword>
<feature type="binding site" evidence="4">
    <location>
        <position position="103"/>
    </location>
    <ligand>
        <name>5-phospho-alpha-D-ribose 1-diphosphate</name>
        <dbReference type="ChEBI" id="CHEBI:58017"/>
    </ligand>
</feature>
<feature type="binding site" evidence="4">
    <location>
        <position position="95"/>
    </location>
    <ligand>
        <name>5-phospho-alpha-D-ribose 1-diphosphate</name>
        <dbReference type="ChEBI" id="CHEBI:58017"/>
    </ligand>
</feature>
<dbReference type="InterPro" id="IPR005940">
    <property type="entry name" value="Anthranilate_Pribosyl_Tfrase"/>
</dbReference>
<dbReference type="RefSeq" id="WP_249868721.1">
    <property type="nucleotide sequence ID" value="NZ_JAMGBC010000001.1"/>
</dbReference>
<keyword evidence="4" id="KW-0479">Metal-binding</keyword>
<keyword evidence="4" id="KW-0460">Magnesium</keyword>
<dbReference type="SUPFAM" id="SSF47648">
    <property type="entry name" value="Nucleoside phosphorylase/phosphoribosyltransferase N-terminal domain"/>
    <property type="match status" value="1"/>
</dbReference>
<dbReference type="EMBL" id="JAMGBC010000001">
    <property type="protein sequence ID" value="MCL6679846.1"/>
    <property type="molecule type" value="Genomic_DNA"/>
</dbReference>
<sequence>MSPSFSTPHPIPAERQVEHTIARLLDRQDLDREEARAVFTELVEGRLPEPLMAAAFVALRFKGETAQELTGAALALRQAARPFPSPSYLFADSCGTGGDCSGSINVSTAAAIVAAACGLPVVKHGNRSFTSRCGSADVLESLGAKLDVSPPASRHLLDKTGFCFLLAPAYHPGIAHAGPVRRALRVRTVMNLLGPCLNPAKPRVQLLGVPHPDLLIPIAETLRALGVKRALVVHGSGLDEIAVHAFTRAVRLVDGELETVEITPEQAGLPRFDLESIGGGEPAENAQLLTDILDGRGSDAQRSIVAINAGALLEIAGVADDLRDGVERAFDAISTGSARRLLDDFIEGSRG</sequence>
<dbReference type="HAMAP" id="MF_00211">
    <property type="entry name" value="TrpD"/>
    <property type="match status" value="1"/>
</dbReference>
<feature type="binding site" evidence="4">
    <location>
        <position position="240"/>
    </location>
    <ligand>
        <name>Mg(2+)</name>
        <dbReference type="ChEBI" id="CHEBI:18420"/>
        <label>2</label>
    </ligand>
</feature>
<feature type="binding site" evidence="4">
    <location>
        <position position="239"/>
    </location>
    <ligand>
        <name>Mg(2+)</name>
        <dbReference type="ChEBI" id="CHEBI:18420"/>
        <label>2</label>
    </ligand>
</feature>
<dbReference type="EC" id="2.4.2.18" evidence="4"/>
<keyword evidence="2 4" id="KW-0808">Transferase</keyword>
<evidence type="ECO:0000259" key="6">
    <source>
        <dbReference type="Pfam" id="PF02885"/>
    </source>
</evidence>
<comment type="caution">
    <text evidence="7">The sequence shown here is derived from an EMBL/GenBank/DDBJ whole genome shotgun (WGS) entry which is preliminary data.</text>
</comment>
<comment type="pathway">
    <text evidence="4">Amino-acid biosynthesis; L-tryptophan biosynthesis; L-tryptophan from chorismate: step 2/5.</text>
</comment>
<organism evidence="7 8">
    <name type="scientific">Sphingomonas anseongensis</name>
    <dbReference type="NCBI Taxonomy" id="2908207"/>
    <lineage>
        <taxon>Bacteria</taxon>
        <taxon>Pseudomonadati</taxon>
        <taxon>Pseudomonadota</taxon>
        <taxon>Alphaproteobacteria</taxon>
        <taxon>Sphingomonadales</taxon>
        <taxon>Sphingomonadaceae</taxon>
        <taxon>Sphingomonas</taxon>
    </lineage>
</organism>
<feature type="binding site" evidence="4">
    <location>
        <position position="107"/>
    </location>
    <ligand>
        <name>Mg(2+)</name>
        <dbReference type="ChEBI" id="CHEBI:18420"/>
        <label>1</label>
    </ligand>
</feature>
<name>A0ABT0RHW7_9SPHN</name>
<feature type="binding site" evidence="4">
    <location>
        <position position="135"/>
    </location>
    <ligand>
        <name>5-phospho-alpha-D-ribose 1-diphosphate</name>
        <dbReference type="ChEBI" id="CHEBI:58017"/>
    </ligand>
</feature>
<evidence type="ECO:0000256" key="1">
    <source>
        <dbReference type="ARBA" id="ARBA00022676"/>
    </source>
</evidence>
<dbReference type="InterPro" id="IPR036320">
    <property type="entry name" value="Glycosyl_Trfase_fam3_N_dom_sf"/>
</dbReference>
<dbReference type="Pfam" id="PF00591">
    <property type="entry name" value="Glycos_transf_3"/>
    <property type="match status" value="1"/>
</dbReference>
<comment type="catalytic activity">
    <reaction evidence="4">
        <text>N-(5-phospho-beta-D-ribosyl)anthranilate + diphosphate = 5-phospho-alpha-D-ribose 1-diphosphate + anthranilate</text>
        <dbReference type="Rhea" id="RHEA:11768"/>
        <dbReference type="ChEBI" id="CHEBI:16567"/>
        <dbReference type="ChEBI" id="CHEBI:18277"/>
        <dbReference type="ChEBI" id="CHEBI:33019"/>
        <dbReference type="ChEBI" id="CHEBI:58017"/>
        <dbReference type="EC" id="2.4.2.18"/>
    </reaction>
</comment>
<comment type="cofactor">
    <cofactor evidence="4">
        <name>Mg(2+)</name>
        <dbReference type="ChEBI" id="CHEBI:18420"/>
    </cofactor>
    <text evidence="4">Binds 2 magnesium ions per monomer.</text>
</comment>
<comment type="subunit">
    <text evidence="4">Homodimer.</text>
</comment>
<keyword evidence="8" id="KW-1185">Reference proteome</keyword>
<feature type="binding site" evidence="4">
    <location>
        <begin position="105"/>
        <end position="108"/>
    </location>
    <ligand>
        <name>5-phospho-alpha-D-ribose 1-diphosphate</name>
        <dbReference type="ChEBI" id="CHEBI:58017"/>
    </ligand>
</feature>
<feature type="binding site" evidence="4">
    <location>
        <begin position="123"/>
        <end position="131"/>
    </location>
    <ligand>
        <name>5-phospho-alpha-D-ribose 1-diphosphate</name>
        <dbReference type="ChEBI" id="CHEBI:58017"/>
    </ligand>
</feature>
<feature type="domain" description="Glycosyl transferase family 3 N-terminal" evidence="6">
    <location>
        <begin position="20"/>
        <end position="80"/>
    </location>
</feature>
<feature type="binding site" evidence="4">
    <location>
        <position position="126"/>
    </location>
    <ligand>
        <name>anthranilate</name>
        <dbReference type="ChEBI" id="CHEBI:16567"/>
        <label>1</label>
    </ligand>
</feature>
<comment type="caution">
    <text evidence="4">Lacks conserved residue(s) required for the propagation of feature annotation.</text>
</comment>
<evidence type="ECO:0000256" key="3">
    <source>
        <dbReference type="ARBA" id="ARBA00022822"/>
    </source>
</evidence>
<dbReference type="InterPro" id="IPR035902">
    <property type="entry name" value="Nuc_phospho_transferase"/>
</dbReference>
<evidence type="ECO:0000313" key="7">
    <source>
        <dbReference type="EMBL" id="MCL6679846.1"/>
    </source>
</evidence>
<evidence type="ECO:0000256" key="4">
    <source>
        <dbReference type="HAMAP-Rule" id="MF_00211"/>
    </source>
</evidence>
<feature type="binding site" evidence="4">
    <location>
        <position position="240"/>
    </location>
    <ligand>
        <name>Mg(2+)</name>
        <dbReference type="ChEBI" id="CHEBI:18420"/>
        <label>1</label>
    </ligand>
</feature>